<sequence>MSVQLAPPLTITSTNSFMCKWPTPMEGHEWWPPQKKKQKGPKKLRGPISLLTLFGKNAGAPSSPPKINLLGRPPSPQLQALGFSGREGSAAAPFPLHSASGNHSGMRNGHLVWFWTSPEPSGYGPGSRFQFEEPGCAAPTDTG</sequence>
<dbReference type="AlphaFoldDB" id="A0A8J5CQD4"/>
<evidence type="ECO:0000256" key="1">
    <source>
        <dbReference type="SAM" id="MobiDB-lite"/>
    </source>
</evidence>
<accession>A0A8J5CQD4</accession>
<proteinExistence type="predicted"/>
<gene>
    <name evidence="2" type="ORF">GWK47_055022</name>
</gene>
<dbReference type="Proteomes" id="UP000770661">
    <property type="component" value="Unassembled WGS sequence"/>
</dbReference>
<dbReference type="EMBL" id="JACEEZ010018111">
    <property type="protein sequence ID" value="KAG0717166.1"/>
    <property type="molecule type" value="Genomic_DNA"/>
</dbReference>
<comment type="caution">
    <text evidence="2">The sequence shown here is derived from an EMBL/GenBank/DDBJ whole genome shotgun (WGS) entry which is preliminary data.</text>
</comment>
<keyword evidence="3" id="KW-1185">Reference proteome</keyword>
<protein>
    <submittedName>
        <fullName evidence="2">Uncharacterized protein</fullName>
    </submittedName>
</protein>
<feature type="region of interest" description="Disordered" evidence="1">
    <location>
        <begin position="124"/>
        <end position="143"/>
    </location>
</feature>
<feature type="region of interest" description="Disordered" evidence="1">
    <location>
        <begin position="56"/>
        <end position="82"/>
    </location>
</feature>
<organism evidence="2 3">
    <name type="scientific">Chionoecetes opilio</name>
    <name type="common">Atlantic snow crab</name>
    <name type="synonym">Cancer opilio</name>
    <dbReference type="NCBI Taxonomy" id="41210"/>
    <lineage>
        <taxon>Eukaryota</taxon>
        <taxon>Metazoa</taxon>
        <taxon>Ecdysozoa</taxon>
        <taxon>Arthropoda</taxon>
        <taxon>Crustacea</taxon>
        <taxon>Multicrustacea</taxon>
        <taxon>Malacostraca</taxon>
        <taxon>Eumalacostraca</taxon>
        <taxon>Eucarida</taxon>
        <taxon>Decapoda</taxon>
        <taxon>Pleocyemata</taxon>
        <taxon>Brachyura</taxon>
        <taxon>Eubrachyura</taxon>
        <taxon>Majoidea</taxon>
        <taxon>Majidae</taxon>
        <taxon>Chionoecetes</taxon>
    </lineage>
</organism>
<name>A0A8J5CQD4_CHIOP</name>
<evidence type="ECO:0000313" key="3">
    <source>
        <dbReference type="Proteomes" id="UP000770661"/>
    </source>
</evidence>
<reference evidence="2" key="1">
    <citation type="submission" date="2020-07" db="EMBL/GenBank/DDBJ databases">
        <title>The High-quality genome of the commercially important snow crab, Chionoecetes opilio.</title>
        <authorList>
            <person name="Jeong J.-H."/>
            <person name="Ryu S."/>
        </authorList>
    </citation>
    <scope>NUCLEOTIDE SEQUENCE</scope>
    <source>
        <strain evidence="2">MADBK_172401_WGS</strain>
        <tissue evidence="2">Digestive gland</tissue>
    </source>
</reference>
<evidence type="ECO:0000313" key="2">
    <source>
        <dbReference type="EMBL" id="KAG0717166.1"/>
    </source>
</evidence>